<dbReference type="Pfam" id="PF07645">
    <property type="entry name" value="EGF_CA"/>
    <property type="match status" value="2"/>
</dbReference>
<keyword evidence="17" id="KW-0413">Isomerase</keyword>
<evidence type="ECO:0000256" key="16">
    <source>
        <dbReference type="ARBA" id="ARBA00023198"/>
    </source>
</evidence>
<keyword evidence="10" id="KW-0106">Calcium</keyword>
<feature type="compositionally biased region" description="Low complexity" evidence="24">
    <location>
        <begin position="1429"/>
        <end position="1441"/>
    </location>
</feature>
<dbReference type="InterPro" id="IPR018097">
    <property type="entry name" value="EGF_Ca-bd_CS"/>
</dbReference>
<comment type="similarity">
    <text evidence="3">Belongs to the CRELD family.</text>
</comment>
<gene>
    <name evidence="28" type="ORF">J0S82_013451</name>
</gene>
<dbReference type="SMART" id="SM00261">
    <property type="entry name" value="FU"/>
    <property type="match status" value="2"/>
</dbReference>
<evidence type="ECO:0000256" key="13">
    <source>
        <dbReference type="ARBA" id="ARBA00023157"/>
    </source>
</evidence>
<dbReference type="InterPro" id="IPR009030">
    <property type="entry name" value="Growth_fac_rcpt_cys_sf"/>
</dbReference>
<evidence type="ECO:0000256" key="14">
    <source>
        <dbReference type="ARBA" id="ARBA00023170"/>
    </source>
</evidence>
<dbReference type="InterPro" id="IPR000742">
    <property type="entry name" value="EGF"/>
</dbReference>
<dbReference type="InterPro" id="IPR001881">
    <property type="entry name" value="EGF-like_Ca-bd_dom"/>
</dbReference>
<feature type="domain" description="EGF-like" evidence="26">
    <location>
        <begin position="1889"/>
        <end position="1928"/>
    </location>
</feature>
<feature type="compositionally biased region" description="Low complexity" evidence="24">
    <location>
        <begin position="1362"/>
        <end position="1375"/>
    </location>
</feature>
<evidence type="ECO:0000256" key="2">
    <source>
        <dbReference type="ARBA" id="ARBA00004251"/>
    </source>
</evidence>
<feature type="transmembrane region" description="Helical" evidence="25">
    <location>
        <begin position="1947"/>
        <end position="1966"/>
    </location>
</feature>
<evidence type="ECO:0000256" key="10">
    <source>
        <dbReference type="ARBA" id="ARBA00022837"/>
    </source>
</evidence>
<dbReference type="GO" id="GO:0005509">
    <property type="term" value="F:calcium ion binding"/>
    <property type="evidence" value="ECO:0007669"/>
    <property type="project" value="InterPro"/>
</dbReference>
<evidence type="ECO:0000256" key="18">
    <source>
        <dbReference type="ARBA" id="ARBA00023284"/>
    </source>
</evidence>
<keyword evidence="14 28" id="KW-0675">Receptor</keyword>
<dbReference type="PROSITE" id="PS51534">
    <property type="entry name" value="SEFIR"/>
    <property type="match status" value="1"/>
</dbReference>
<dbReference type="CDD" id="cd00064">
    <property type="entry name" value="FU"/>
    <property type="match status" value="1"/>
</dbReference>
<comment type="subunit">
    <text evidence="19">Homodimer; disulfide-linked. Heterodimer with IL17RA. Heterodimerization with IL17RA is independent of the cytoplasmic tail. Associates with non-glycosylated IL17RA constitutively. Binding of IL17A and IL17F induces association with glycosylated IL17RA. Forms complexes with 2:1 binding stoichiometry: two receptor chains for one interleukin molecule. IL17A homodimer preferentially drives the formation of IL17RA-IL17RC heterodimeric receptor complex, whereas IL17F homodimer forms predominantly complexes with IL17RC homodimer. IL17A-IL17F forms complexes with IL17RA-IL17RC, but with lower affinity when compared to IL17A homodimer. IL17RC chain cannot distinguish between IL17A and IL17F molecules, potentially enabling the formation of topologically distinct complexes. Interacts (through SEFIR domain and extended downstream region) with TRAF3IP2/ACT1 (phosphorylated).</text>
</comment>
<dbReference type="InterPro" id="IPR000152">
    <property type="entry name" value="EGF-type_Asp/Asn_hydroxyl_site"/>
</dbReference>
<feature type="region of interest" description="Disordered" evidence="24">
    <location>
        <begin position="698"/>
        <end position="740"/>
    </location>
</feature>
<feature type="domain" description="EGF-like" evidence="26">
    <location>
        <begin position="1737"/>
        <end position="1777"/>
    </location>
</feature>
<protein>
    <recommendedName>
        <fullName evidence="20">Interleukin-17 receptor C</fullName>
        <ecNumber evidence="4">5.3.4.1</ecNumber>
    </recommendedName>
    <alternativeName>
        <fullName evidence="22">Interleukin-17 receptor-like protein</fullName>
    </alternativeName>
    <alternativeName>
        <fullName evidence="21">ZcytoR14</fullName>
    </alternativeName>
</protein>
<keyword evidence="15" id="KW-0325">Glycoprotein</keyword>
<keyword evidence="8" id="KW-0732">Signal</keyword>
<evidence type="ECO:0000256" key="12">
    <source>
        <dbReference type="ARBA" id="ARBA00023136"/>
    </source>
</evidence>
<feature type="region of interest" description="Disordered" evidence="24">
    <location>
        <begin position="1362"/>
        <end position="1542"/>
    </location>
</feature>
<dbReference type="GO" id="GO:0006954">
    <property type="term" value="P:inflammatory response"/>
    <property type="evidence" value="ECO:0007669"/>
    <property type="project" value="UniProtKB-KW"/>
</dbReference>
<keyword evidence="18" id="KW-0676">Redox-active center</keyword>
<dbReference type="GO" id="GO:0003756">
    <property type="term" value="F:protein disulfide isomerase activity"/>
    <property type="evidence" value="ECO:0007669"/>
    <property type="project" value="UniProtKB-EC"/>
</dbReference>
<keyword evidence="11 25" id="KW-1133">Transmembrane helix</keyword>
<dbReference type="Gene3D" id="3.40.50.11530">
    <property type="match status" value="2"/>
</dbReference>
<keyword evidence="5" id="KW-1003">Cell membrane</keyword>
<evidence type="ECO:0000256" key="8">
    <source>
        <dbReference type="ARBA" id="ARBA00022729"/>
    </source>
</evidence>
<dbReference type="Gene3D" id="2.10.25.10">
    <property type="entry name" value="Laminin"/>
    <property type="match status" value="1"/>
</dbReference>
<dbReference type="GO" id="GO:0030368">
    <property type="term" value="F:interleukin-17 receptor activity"/>
    <property type="evidence" value="ECO:0007669"/>
    <property type="project" value="InterPro"/>
</dbReference>
<evidence type="ECO:0000313" key="28">
    <source>
        <dbReference type="EMBL" id="KAG8516896.1"/>
    </source>
</evidence>
<dbReference type="Proteomes" id="UP000700334">
    <property type="component" value="Unassembled WGS sequence"/>
</dbReference>
<dbReference type="PROSITE" id="PS01186">
    <property type="entry name" value="EGF_2"/>
    <property type="match status" value="1"/>
</dbReference>
<dbReference type="InterPro" id="IPR027841">
    <property type="entry name" value="IL-17_rcpt_C/E_N"/>
</dbReference>
<evidence type="ECO:0000256" key="5">
    <source>
        <dbReference type="ARBA" id="ARBA00022475"/>
    </source>
</evidence>
<feature type="transmembrane region" description="Helical" evidence="25">
    <location>
        <begin position="1123"/>
        <end position="1143"/>
    </location>
</feature>
<dbReference type="InterPro" id="IPR039465">
    <property type="entry name" value="IL-17_rcpt-like"/>
</dbReference>
<keyword evidence="7 25" id="KW-0812">Transmembrane</keyword>
<dbReference type="OrthoDB" id="10045365at2759"/>
<dbReference type="InterPro" id="IPR006212">
    <property type="entry name" value="Furin_repeat"/>
</dbReference>
<comment type="caution">
    <text evidence="28">The sequence shown here is derived from an EMBL/GenBank/DDBJ whole genome shotgun (WGS) entry which is preliminary data.</text>
</comment>
<evidence type="ECO:0000256" key="11">
    <source>
        <dbReference type="ARBA" id="ARBA00022989"/>
    </source>
</evidence>
<dbReference type="Pfam" id="PF15037">
    <property type="entry name" value="IL17_R_N"/>
    <property type="match status" value="4"/>
</dbReference>
<feature type="domain" description="SEFIR" evidence="27">
    <location>
        <begin position="1167"/>
        <end position="1319"/>
    </location>
</feature>
<evidence type="ECO:0000259" key="26">
    <source>
        <dbReference type="PROSITE" id="PS50026"/>
    </source>
</evidence>
<feature type="region of interest" description="Disordered" evidence="24">
    <location>
        <begin position="38"/>
        <end position="75"/>
    </location>
</feature>
<dbReference type="PANTHER" id="PTHR15583:SF12">
    <property type="entry name" value="INTERLEUKIN-17 RECEPTOR C"/>
    <property type="match status" value="1"/>
</dbReference>
<dbReference type="CDD" id="cd00054">
    <property type="entry name" value="EGF_CA"/>
    <property type="match status" value="1"/>
</dbReference>
<evidence type="ECO:0000256" key="24">
    <source>
        <dbReference type="SAM" id="MobiDB-lite"/>
    </source>
</evidence>
<dbReference type="PROSITE" id="PS00022">
    <property type="entry name" value="EGF_1"/>
    <property type="match status" value="1"/>
</dbReference>
<keyword evidence="9" id="KW-0677">Repeat</keyword>
<feature type="transmembrane region" description="Helical" evidence="25">
    <location>
        <begin position="1971"/>
        <end position="1989"/>
    </location>
</feature>
<feature type="compositionally biased region" description="Low complexity" evidence="24">
    <location>
        <begin position="1448"/>
        <end position="1491"/>
    </location>
</feature>
<reference evidence="28" key="1">
    <citation type="journal article" date="2021" name="Evol. Appl.">
        <title>The genome of the Pyrenean desman and the effects of bottlenecks and inbreeding on the genomic landscape of an endangered species.</title>
        <authorList>
            <person name="Escoda L."/>
            <person name="Castresana J."/>
        </authorList>
    </citation>
    <scope>NUCLEOTIDE SEQUENCE</scope>
    <source>
        <strain evidence="28">IBE-C5619</strain>
    </source>
</reference>
<evidence type="ECO:0000256" key="3">
    <source>
        <dbReference type="ARBA" id="ARBA00005897"/>
    </source>
</evidence>
<dbReference type="SMART" id="SM00179">
    <property type="entry name" value="EGF_CA"/>
    <property type="match status" value="2"/>
</dbReference>
<sequence>KPELLTASLRTTLLSAHRGSCWGAVACRGRAINSPALLQTSPTKGCAPKGPSFPKPWKASPDRTPKGSEVGLGASGEGHGHVRCLRAQTRDEAPGPACPGPEFSFELLPEARAIRVAVQPGPEASVRPCHQWVLECQELSSPFDVQTVVPGARAVDLPYEFLLPCLCIEASYLQEDSVRHRRCPFRSWPEAYGPDFWRSVRFTDYSRPGQMAMAPSLRCPLRLQASLCQRQGWHMPCEDLPNATVRESEGWYVLDQVDLHPQLCFKVHRGAWLLGPADPPLLHPQFSLGNSSHVECPHQTAPSWNVSMDTRAQQLVLRFSSRTQATFSATWSQPGQAQDSLAPPVYSVTQGDLAHRHGASIPQVWRSDVQFAWKRLLCPDVSHRHLGLLELALLALTVLPATVLVLAHQRSLSGRRPGRPVLLLHAADSEAQRRLVGALAELLRGALGGGRAVTVDLWEAARVARVGPLPWLWAARARVARERGAVLLLWGGGGPDPRAAPLRALLRAAPRGCLLLAYFGRLCAARDLPAPLRALPRYRLPRDLPRLLRTLLAPPAPRGPPRLRDRLELNGAKWEQLWGACPPLGGQAGPWAWGLPSTWKMPVPWFLLSLALGRSPGVLSLERLVGLEDTARCSPGLSCHLWDGDLLCLPGSLQTAPGPVLVPGSLQTELVQRCHQDSDCDLCVRVLVHLAVLGEGPAAGSGAGRAPEGPGHREEEEEFEAAAGPVPEQPRNGERRVGPAPAAQGLAACLTPPPPHPPSCPPASLQAQVILSFQTAPFSRCVLLEVQAPAALAQPDQSVGSVVFDCFEAALGAEVHIWSSTQPRYQQEVSLTQRLPALPWLSVSADGDQVRLLLDVPEGQRFCLSLYWHQPHGPPKPRAHSKLTGPQNITLNHTDLFPCLCIQVWPLEPDAVRTSMCPFRDDPGAQQNLWQAAQLRLLPPRSWRLEAPCALPAEATLCWQAPGGGPCQPLAPPLPRENVTVNKPLELPALRGHANLCVQVSDWEKLQLQECLWAESLGPPKDDLLLVETRGPQDNTSLCVLEPSGCTPLLGRASTVSTGDPLHLRISLFHVPSSVPGSVLEAWARLGGQLLEDLQSGRCLQLWEDELGALWACPMDKYVHRRWALVWLACLLLAAVLFLLLLLKKGPMKGWLRLLKEDVGAGAAARGRAVLLLHSADDAGFQRLVGALASALCQLPLRVAVDLWSRRELGALGPVAWVHAQRRQTLQEGGVVVLLFSPDAAALCREWLSGGAPAPGAPGPHDAFAASLSGVLPDFLQGRASGRYVGACFDRLLPADAVPALFRAVPVFSLPAQLPAFLGALLGRGAPGPGRLRARAERVARALQPALDSCLGAAGPGAAAAPGAEAATAAPRSVQPAPPPVGRRGVTPGHTARRHWLLRGPRPPDCGAGRGTSDASGGVGRLSRRRPRAALACRLGARPGRGAPGPTPSCAAGRRPLPAAGLRAPPRARPSGLASALGARPARANGAARPGSPSPDSHDGLSPAPRPRPGPPTPRQRGQRSDVEPSRRRLSHDSRRGPLPDGPLFLSVTWVRAPAPHNRPVFFSPGSCREPSPSLYLQVPSLGKMALRPPGGLALALLWGLSLFLSLPGPVWLQPSPLPQLAPPAEPHPCHTCRGLVDSFNKGLERTMRDNFGGGNTAWEEEKLSKYKDSETRLVEVLEGVCSKSDFECHRLLELSEELLESWWFHKQQDAPDLSQWLCSDSLELCCPSGTFGPSCSPCPGGTEKPCGGYGRCEGEGTRGGSGRCDCQAGYGGEACGQCGLGYFEAERNSSHLVCSACFGPCARCSGPEESNCLQCKKGWALHHLKCVDIDECGTERADCGADQFCVNTEGSYECRDCAKACLGCMGAGPGRCKRCSPGYQQVGSKCLDTDECATEVCPGENERCENTEGSYRCVCAEGYKRIEGICVKEQIPESAGFFSEVTEDELVVLQQMFFGVIICALATLAAKGDLVFTAIFIGAVAAMTGYWLSERSDRVLEGFIKGR</sequence>
<keyword evidence="12 25" id="KW-0472">Membrane</keyword>
<evidence type="ECO:0000256" key="7">
    <source>
        <dbReference type="ARBA" id="ARBA00022692"/>
    </source>
</evidence>
<keyword evidence="16" id="KW-0395">Inflammatory response</keyword>
<feature type="non-terminal residue" evidence="28">
    <location>
        <position position="1"/>
    </location>
</feature>
<dbReference type="Pfam" id="PF11938">
    <property type="entry name" value="DUF3456"/>
    <property type="match status" value="1"/>
</dbReference>
<dbReference type="SMART" id="SM00181">
    <property type="entry name" value="EGF"/>
    <property type="match status" value="4"/>
</dbReference>
<evidence type="ECO:0000256" key="1">
    <source>
        <dbReference type="ARBA" id="ARBA00001182"/>
    </source>
</evidence>
<dbReference type="PROSITE" id="PS00010">
    <property type="entry name" value="ASX_HYDROXYL"/>
    <property type="match status" value="1"/>
</dbReference>
<evidence type="ECO:0000256" key="19">
    <source>
        <dbReference type="ARBA" id="ARBA00062086"/>
    </source>
</evidence>
<feature type="compositionally biased region" description="Pro residues" evidence="24">
    <location>
        <begin position="1504"/>
        <end position="1514"/>
    </location>
</feature>
<evidence type="ECO:0000256" key="20">
    <source>
        <dbReference type="ARBA" id="ARBA00069307"/>
    </source>
</evidence>
<comment type="subcellular location">
    <subcellularLocation>
        <location evidence="2">Cell membrane</location>
        <topology evidence="2">Single-pass type I membrane protein</topology>
    </subcellularLocation>
</comment>
<name>A0A8J6A8A8_GALPY</name>
<evidence type="ECO:0000256" key="15">
    <source>
        <dbReference type="ARBA" id="ARBA00023180"/>
    </source>
</evidence>
<feature type="disulfide bond" evidence="23">
    <location>
        <begin position="1767"/>
        <end position="1776"/>
    </location>
</feature>
<comment type="caution">
    <text evidence="23">Lacks conserved residue(s) required for the propagation of feature annotation.</text>
</comment>
<dbReference type="PANTHER" id="PTHR15583">
    <property type="entry name" value="INTERLEUKIN-17 RECEPTOR"/>
    <property type="match status" value="1"/>
</dbReference>
<keyword evidence="29" id="KW-1185">Reference proteome</keyword>
<dbReference type="GO" id="GO:0005886">
    <property type="term" value="C:plasma membrane"/>
    <property type="evidence" value="ECO:0007669"/>
    <property type="project" value="UniProtKB-SubCell"/>
</dbReference>
<feature type="compositionally biased region" description="Basic and acidic residues" evidence="24">
    <location>
        <begin position="1519"/>
        <end position="1538"/>
    </location>
</feature>
<dbReference type="InterPro" id="IPR002049">
    <property type="entry name" value="LE_dom"/>
</dbReference>
<dbReference type="InterPro" id="IPR049883">
    <property type="entry name" value="NOTCH1_EGF-like"/>
</dbReference>
<dbReference type="PROSITE" id="PS01187">
    <property type="entry name" value="EGF_CA"/>
    <property type="match status" value="2"/>
</dbReference>
<keyword evidence="13 23" id="KW-1015">Disulfide bond</keyword>
<accession>A0A8J6A8A8</accession>
<feature type="transmembrane region" description="Helical" evidence="25">
    <location>
        <begin position="1593"/>
        <end position="1613"/>
    </location>
</feature>
<evidence type="ECO:0000256" key="25">
    <source>
        <dbReference type="SAM" id="Phobius"/>
    </source>
</evidence>
<evidence type="ECO:0000256" key="21">
    <source>
        <dbReference type="ARBA" id="ARBA00078165"/>
    </source>
</evidence>
<dbReference type="InterPro" id="IPR021852">
    <property type="entry name" value="DUF3456"/>
</dbReference>
<dbReference type="PROSITE" id="PS01248">
    <property type="entry name" value="EGF_LAM_1"/>
    <property type="match status" value="1"/>
</dbReference>
<dbReference type="EMBL" id="JAGFMF010011663">
    <property type="protein sequence ID" value="KAG8516896.1"/>
    <property type="molecule type" value="Genomic_DNA"/>
</dbReference>
<comment type="catalytic activity">
    <reaction evidence="1">
        <text>Catalyzes the rearrangement of -S-S- bonds in proteins.</text>
        <dbReference type="EC" id="5.3.4.1"/>
    </reaction>
</comment>
<dbReference type="EC" id="5.3.4.1" evidence="4"/>
<evidence type="ECO:0000256" key="4">
    <source>
        <dbReference type="ARBA" id="ARBA00012723"/>
    </source>
</evidence>
<organism evidence="28 29">
    <name type="scientific">Galemys pyrenaicus</name>
    <name type="common">Iberian desman</name>
    <name type="synonym">Pyrenean desman</name>
    <dbReference type="NCBI Taxonomy" id="202257"/>
    <lineage>
        <taxon>Eukaryota</taxon>
        <taxon>Metazoa</taxon>
        <taxon>Chordata</taxon>
        <taxon>Craniata</taxon>
        <taxon>Vertebrata</taxon>
        <taxon>Euteleostomi</taxon>
        <taxon>Mammalia</taxon>
        <taxon>Eutheria</taxon>
        <taxon>Laurasiatheria</taxon>
        <taxon>Eulipotyphla</taxon>
        <taxon>Talpidae</taxon>
        <taxon>Galemys</taxon>
    </lineage>
</organism>
<proteinExistence type="inferred from homology"/>
<dbReference type="PROSITE" id="PS50026">
    <property type="entry name" value="EGF_3"/>
    <property type="match status" value="2"/>
</dbReference>
<dbReference type="InterPro" id="IPR013568">
    <property type="entry name" value="SEFIR_dom"/>
</dbReference>
<keyword evidence="6 23" id="KW-0245">EGF-like domain</keyword>
<evidence type="ECO:0000259" key="27">
    <source>
        <dbReference type="PROSITE" id="PS51534"/>
    </source>
</evidence>
<evidence type="ECO:0000256" key="9">
    <source>
        <dbReference type="ARBA" id="ARBA00022737"/>
    </source>
</evidence>
<dbReference type="FunFam" id="3.40.50.11530:FF:000001">
    <property type="entry name" value="interleukin-17 receptor C isoform X1"/>
    <property type="match status" value="1"/>
</dbReference>
<dbReference type="Pfam" id="PF08357">
    <property type="entry name" value="SEFIR"/>
    <property type="match status" value="2"/>
</dbReference>
<evidence type="ECO:0000256" key="22">
    <source>
        <dbReference type="ARBA" id="ARBA00079879"/>
    </source>
</evidence>
<evidence type="ECO:0000256" key="17">
    <source>
        <dbReference type="ARBA" id="ARBA00023235"/>
    </source>
</evidence>
<evidence type="ECO:0000313" key="29">
    <source>
        <dbReference type="Proteomes" id="UP000700334"/>
    </source>
</evidence>
<evidence type="ECO:0000256" key="23">
    <source>
        <dbReference type="PROSITE-ProRule" id="PRU00076"/>
    </source>
</evidence>
<dbReference type="Gene3D" id="2.90.20.10">
    <property type="entry name" value="Plasmodium vivax P25 domain"/>
    <property type="match status" value="1"/>
</dbReference>
<evidence type="ECO:0000256" key="6">
    <source>
        <dbReference type="ARBA" id="ARBA00022536"/>
    </source>
</evidence>
<dbReference type="SUPFAM" id="SSF57184">
    <property type="entry name" value="Growth factor receptor domain"/>
    <property type="match status" value="1"/>
</dbReference>